<name>A0A645BAX2_9ZZZZ</name>
<dbReference type="EMBL" id="VSSQ01016978">
    <property type="protein sequence ID" value="MPM58834.1"/>
    <property type="molecule type" value="Genomic_DNA"/>
</dbReference>
<reference evidence="1" key="1">
    <citation type="submission" date="2019-08" db="EMBL/GenBank/DDBJ databases">
        <authorList>
            <person name="Kucharzyk K."/>
            <person name="Murdoch R.W."/>
            <person name="Higgins S."/>
            <person name="Loffler F."/>
        </authorList>
    </citation>
    <scope>NUCLEOTIDE SEQUENCE</scope>
</reference>
<accession>A0A645BAX2</accession>
<comment type="caution">
    <text evidence="1">The sequence shown here is derived from an EMBL/GenBank/DDBJ whole genome shotgun (WGS) entry which is preliminary data.</text>
</comment>
<gene>
    <name evidence="1" type="ORF">SDC9_105667</name>
</gene>
<organism evidence="1">
    <name type="scientific">bioreactor metagenome</name>
    <dbReference type="NCBI Taxonomy" id="1076179"/>
    <lineage>
        <taxon>unclassified sequences</taxon>
        <taxon>metagenomes</taxon>
        <taxon>ecological metagenomes</taxon>
    </lineage>
</organism>
<dbReference type="AlphaFoldDB" id="A0A645BAX2"/>
<sequence>MAVGCGKQLAIRLIFQQLLHVRCILIDEILQRNKQSLGCILDDIDVGQDSLSVEGIWKIAGKNKSLFLTPAILTAHIPFDMDIGFLLEVLEKFKVGEILVVP</sequence>
<proteinExistence type="predicted"/>
<evidence type="ECO:0000313" key="1">
    <source>
        <dbReference type="EMBL" id="MPM58834.1"/>
    </source>
</evidence>
<protein>
    <submittedName>
        <fullName evidence="1">Uncharacterized protein</fullName>
    </submittedName>
</protein>